<dbReference type="Gene3D" id="1.10.10.2830">
    <property type="match status" value="1"/>
</dbReference>
<dbReference type="PANTHER" id="PTHR33375:SF1">
    <property type="entry name" value="CHROMOSOME-PARTITIONING PROTEIN PARB-RELATED"/>
    <property type="match status" value="1"/>
</dbReference>
<dbReference type="AlphaFoldDB" id="A0A0F9LJ36"/>
<sequence length="270" mass="31014">MPEILEIPMELIDEPETDIRENIDTESIEEMATSIENIGLIQPIAVFKKQDRYEVIVGHRRLLACRAIGLGRITAVVREVEPDEIDIMRLDENVFREDVSAIQIASYIYRIQKAKGMSTMEISRYLGKTPQWVNSMLRLIDIDDYTKQAVDQGEMSYSAALELQKIEDPAYRKVLTEAAVRGGAHTRVIKSWVNEYQQNKVPGPEPLETDYQEPAEEIEKVYRMKCKLCGGMYDPGELITIQIDPHCFPIFEEMAKNVRGQLEKEETTKE</sequence>
<dbReference type="EMBL" id="LAZR01007130">
    <property type="protein sequence ID" value="KKM87241.1"/>
    <property type="molecule type" value="Genomic_DNA"/>
</dbReference>
<name>A0A0F9LJ36_9ZZZZ</name>
<dbReference type="GO" id="GO:0003677">
    <property type="term" value="F:DNA binding"/>
    <property type="evidence" value="ECO:0007669"/>
    <property type="project" value="InterPro"/>
</dbReference>
<dbReference type="Gene3D" id="3.90.1530.30">
    <property type="match status" value="1"/>
</dbReference>
<dbReference type="Pfam" id="PF02195">
    <property type="entry name" value="ParB_N"/>
    <property type="match status" value="1"/>
</dbReference>
<feature type="domain" description="ParB-like N-terminal" evidence="2">
    <location>
        <begin position="5"/>
        <end position="94"/>
    </location>
</feature>
<protein>
    <recommendedName>
        <fullName evidence="2">ParB-like N-terminal domain-containing protein</fullName>
    </recommendedName>
</protein>
<dbReference type="InterPro" id="IPR004437">
    <property type="entry name" value="ParB/RepB/Spo0J"/>
</dbReference>
<dbReference type="SUPFAM" id="SSF109709">
    <property type="entry name" value="KorB DNA-binding domain-like"/>
    <property type="match status" value="1"/>
</dbReference>
<reference evidence="3" key="1">
    <citation type="journal article" date="2015" name="Nature">
        <title>Complex archaea that bridge the gap between prokaryotes and eukaryotes.</title>
        <authorList>
            <person name="Spang A."/>
            <person name="Saw J.H."/>
            <person name="Jorgensen S.L."/>
            <person name="Zaremba-Niedzwiedzka K."/>
            <person name="Martijn J."/>
            <person name="Lind A.E."/>
            <person name="van Eijk R."/>
            <person name="Schleper C."/>
            <person name="Guy L."/>
            <person name="Ettema T.J."/>
        </authorList>
    </citation>
    <scope>NUCLEOTIDE SEQUENCE</scope>
</reference>
<comment type="caution">
    <text evidence="3">The sequence shown here is derived from an EMBL/GenBank/DDBJ whole genome shotgun (WGS) entry which is preliminary data.</text>
</comment>
<gene>
    <name evidence="3" type="ORF">LCGC14_1270840</name>
</gene>
<dbReference type="InterPro" id="IPR041468">
    <property type="entry name" value="HTH_ParB/Spo0J"/>
</dbReference>
<dbReference type="InterPro" id="IPR036086">
    <property type="entry name" value="ParB/Sulfiredoxin_sf"/>
</dbReference>
<keyword evidence="1" id="KW-0159">Chromosome partition</keyword>
<dbReference type="GO" id="GO:0007059">
    <property type="term" value="P:chromosome segregation"/>
    <property type="evidence" value="ECO:0007669"/>
    <property type="project" value="UniProtKB-KW"/>
</dbReference>
<dbReference type="InterPro" id="IPR050336">
    <property type="entry name" value="Chromosome_partition/occlusion"/>
</dbReference>
<dbReference type="SUPFAM" id="SSF110849">
    <property type="entry name" value="ParB/Sulfiredoxin"/>
    <property type="match status" value="1"/>
</dbReference>
<dbReference type="InterPro" id="IPR003115">
    <property type="entry name" value="ParB_N"/>
</dbReference>
<proteinExistence type="predicted"/>
<dbReference type="GO" id="GO:0005694">
    <property type="term" value="C:chromosome"/>
    <property type="evidence" value="ECO:0007669"/>
    <property type="project" value="TreeGrafter"/>
</dbReference>
<dbReference type="PANTHER" id="PTHR33375">
    <property type="entry name" value="CHROMOSOME-PARTITIONING PROTEIN PARB-RELATED"/>
    <property type="match status" value="1"/>
</dbReference>
<accession>A0A0F9LJ36</accession>
<dbReference type="SMART" id="SM00470">
    <property type="entry name" value="ParB"/>
    <property type="match status" value="1"/>
</dbReference>
<dbReference type="Pfam" id="PF17762">
    <property type="entry name" value="HTH_ParB"/>
    <property type="match status" value="1"/>
</dbReference>
<dbReference type="NCBIfam" id="TIGR00180">
    <property type="entry name" value="parB_part"/>
    <property type="match status" value="1"/>
</dbReference>
<organism evidence="3">
    <name type="scientific">marine sediment metagenome</name>
    <dbReference type="NCBI Taxonomy" id="412755"/>
    <lineage>
        <taxon>unclassified sequences</taxon>
        <taxon>metagenomes</taxon>
        <taxon>ecological metagenomes</taxon>
    </lineage>
</organism>
<evidence type="ECO:0000259" key="2">
    <source>
        <dbReference type="SMART" id="SM00470"/>
    </source>
</evidence>
<evidence type="ECO:0000313" key="3">
    <source>
        <dbReference type="EMBL" id="KKM87241.1"/>
    </source>
</evidence>
<evidence type="ECO:0000256" key="1">
    <source>
        <dbReference type="ARBA" id="ARBA00022829"/>
    </source>
</evidence>